<dbReference type="Proteomes" id="UP001265259">
    <property type="component" value="Unassembled WGS sequence"/>
</dbReference>
<proteinExistence type="inferred from homology"/>
<keyword evidence="7" id="KW-1185">Reference proteome</keyword>
<dbReference type="Gene3D" id="3.20.20.60">
    <property type="entry name" value="Phosphoenolpyruvate-binding domains"/>
    <property type="match status" value="1"/>
</dbReference>
<name>A0ABU3DH76_9RHOB</name>
<comment type="similarity">
    <text evidence="2">Belongs to the HpcH/HpaI aldolase family.</text>
</comment>
<protein>
    <submittedName>
        <fullName evidence="6">CoA ester lyase</fullName>
    </submittedName>
</protein>
<comment type="cofactor">
    <cofactor evidence="1">
        <name>Mg(2+)</name>
        <dbReference type="ChEBI" id="CHEBI:18420"/>
    </cofactor>
</comment>
<feature type="domain" description="HpcH/HpaI aldolase/citrate lyase" evidence="5">
    <location>
        <begin position="5"/>
        <end position="206"/>
    </location>
</feature>
<dbReference type="PANTHER" id="PTHR32308:SF10">
    <property type="entry name" value="CITRATE LYASE SUBUNIT BETA"/>
    <property type="match status" value="1"/>
</dbReference>
<dbReference type="InterPro" id="IPR015813">
    <property type="entry name" value="Pyrv/PenolPyrv_kinase-like_dom"/>
</dbReference>
<dbReference type="SUPFAM" id="SSF51621">
    <property type="entry name" value="Phosphoenolpyruvate/pyruvate domain"/>
    <property type="match status" value="1"/>
</dbReference>
<evidence type="ECO:0000313" key="6">
    <source>
        <dbReference type="EMBL" id="MDT0683040.1"/>
    </source>
</evidence>
<comment type="caution">
    <text evidence="6">The sequence shown here is derived from an EMBL/GenBank/DDBJ whole genome shotgun (WGS) entry which is preliminary data.</text>
</comment>
<accession>A0ABU3DH76</accession>
<dbReference type="InterPro" id="IPR005000">
    <property type="entry name" value="Aldolase/citrate-lyase_domain"/>
</dbReference>
<keyword evidence="4" id="KW-0460">Magnesium</keyword>
<evidence type="ECO:0000259" key="5">
    <source>
        <dbReference type="Pfam" id="PF03328"/>
    </source>
</evidence>
<dbReference type="GO" id="GO:0016829">
    <property type="term" value="F:lyase activity"/>
    <property type="evidence" value="ECO:0007669"/>
    <property type="project" value="UniProtKB-KW"/>
</dbReference>
<dbReference type="PANTHER" id="PTHR32308">
    <property type="entry name" value="LYASE BETA SUBUNIT, PUTATIVE (AFU_ORTHOLOGUE AFUA_4G13030)-RELATED"/>
    <property type="match status" value="1"/>
</dbReference>
<dbReference type="PIRSF" id="PIRSF015582">
    <property type="entry name" value="Cit_lyase_B"/>
    <property type="match status" value="1"/>
</dbReference>
<keyword evidence="6" id="KW-0456">Lyase</keyword>
<dbReference type="Pfam" id="PF03328">
    <property type="entry name" value="HpcH_HpaI"/>
    <property type="match status" value="1"/>
</dbReference>
<evidence type="ECO:0000256" key="4">
    <source>
        <dbReference type="ARBA" id="ARBA00022842"/>
    </source>
</evidence>
<evidence type="ECO:0000313" key="7">
    <source>
        <dbReference type="Proteomes" id="UP001265259"/>
    </source>
</evidence>
<sequence length="268" mass="28106">MKHPRSYLFVPGHRHDRFAKAAASGADAIILDLEDAVGPEAKDEARAHVRTWFAEGGQGLVRINGAGTPWHQDDLDALAALPAVAVMVPKAEPDAVAHVAAHLHGRPLIALVETVAGLAGLRDTVRLDGVERVAFGNLDFGADARIPEGGPVLDPARFELVLASRLGGLAPPIDGVTTELKDADVIAGDVVRGRAMGFGAKLCIHPAQVSRVNDGFAPTPTEIDWAQRILAALDAAAGSVVQLDGKMVDRPLIDRAQQILQDADAASP</sequence>
<reference evidence="6 7" key="1">
    <citation type="submission" date="2023-09" db="EMBL/GenBank/DDBJ databases">
        <authorList>
            <person name="Rey-Velasco X."/>
        </authorList>
    </citation>
    <scope>NUCLEOTIDE SEQUENCE [LARGE SCALE GENOMIC DNA]</scope>
    <source>
        <strain evidence="6 7">F158</strain>
    </source>
</reference>
<keyword evidence="3" id="KW-0479">Metal-binding</keyword>
<gene>
    <name evidence="6" type="ORF">RM543_10100</name>
</gene>
<dbReference type="InterPro" id="IPR011206">
    <property type="entry name" value="Citrate_lyase_beta/mcl1/mcl2"/>
</dbReference>
<dbReference type="RefSeq" id="WP_311691136.1">
    <property type="nucleotide sequence ID" value="NZ_JAVRHL010000002.1"/>
</dbReference>
<dbReference type="InterPro" id="IPR040442">
    <property type="entry name" value="Pyrv_kinase-like_dom_sf"/>
</dbReference>
<evidence type="ECO:0000256" key="3">
    <source>
        <dbReference type="ARBA" id="ARBA00022723"/>
    </source>
</evidence>
<dbReference type="EMBL" id="JAVRHL010000002">
    <property type="protein sequence ID" value="MDT0683040.1"/>
    <property type="molecule type" value="Genomic_DNA"/>
</dbReference>
<organism evidence="6 7">
    <name type="scientific">Tropicimonas omnivorans</name>
    <dbReference type="NCBI Taxonomy" id="3075590"/>
    <lineage>
        <taxon>Bacteria</taxon>
        <taxon>Pseudomonadati</taxon>
        <taxon>Pseudomonadota</taxon>
        <taxon>Alphaproteobacteria</taxon>
        <taxon>Rhodobacterales</taxon>
        <taxon>Roseobacteraceae</taxon>
        <taxon>Tropicimonas</taxon>
    </lineage>
</organism>
<evidence type="ECO:0000256" key="1">
    <source>
        <dbReference type="ARBA" id="ARBA00001946"/>
    </source>
</evidence>
<evidence type="ECO:0000256" key="2">
    <source>
        <dbReference type="ARBA" id="ARBA00005568"/>
    </source>
</evidence>